<gene>
    <name evidence="2" type="ORF">GXW71_31640</name>
</gene>
<protein>
    <submittedName>
        <fullName evidence="2">Uncharacterized protein</fullName>
    </submittedName>
</protein>
<name>A0ABS5F8Q0_9PROT</name>
<comment type="caution">
    <text evidence="2">The sequence shown here is derived from an EMBL/GenBank/DDBJ whole genome shotgun (WGS) entry which is preliminary data.</text>
</comment>
<proteinExistence type="predicted"/>
<dbReference type="RefSeq" id="WP_211857268.1">
    <property type="nucleotide sequence ID" value="NZ_JAAGBB010000075.1"/>
</dbReference>
<feature type="compositionally biased region" description="Low complexity" evidence="1">
    <location>
        <begin position="91"/>
        <end position="100"/>
    </location>
</feature>
<organism evidence="2 3">
    <name type="scientific">Plastoroseomonas hellenica</name>
    <dbReference type="NCBI Taxonomy" id="2687306"/>
    <lineage>
        <taxon>Bacteria</taxon>
        <taxon>Pseudomonadati</taxon>
        <taxon>Pseudomonadota</taxon>
        <taxon>Alphaproteobacteria</taxon>
        <taxon>Acetobacterales</taxon>
        <taxon>Acetobacteraceae</taxon>
        <taxon>Plastoroseomonas</taxon>
    </lineage>
</organism>
<evidence type="ECO:0000256" key="1">
    <source>
        <dbReference type="SAM" id="MobiDB-lite"/>
    </source>
</evidence>
<sequence length="109" mass="12250">MAIRRRQDGCYCVDMAGWVDPFRREDEPRHRSILRLLDLFRDQQGVIAGFHWAGPGNDRHYVCFSDVRGAESFAAYVGMEPVVTEYDDADPAGPANARRGPPGDPGRLE</sequence>
<accession>A0ABS5F8Q0</accession>
<keyword evidence="3" id="KW-1185">Reference proteome</keyword>
<evidence type="ECO:0000313" key="3">
    <source>
        <dbReference type="Proteomes" id="UP001196870"/>
    </source>
</evidence>
<dbReference type="EMBL" id="JAAGBB010000075">
    <property type="protein sequence ID" value="MBR0668945.1"/>
    <property type="molecule type" value="Genomic_DNA"/>
</dbReference>
<reference evidence="3" key="1">
    <citation type="journal article" date="2021" name="Syst. Appl. Microbiol.">
        <title>Roseomonas hellenica sp. nov., isolated from roots of wild-growing Alkanna tinctoria.</title>
        <authorList>
            <person name="Rat A."/>
            <person name="Naranjo H.D."/>
            <person name="Lebbe L."/>
            <person name="Cnockaert M."/>
            <person name="Krigas N."/>
            <person name="Grigoriadou K."/>
            <person name="Maloupa E."/>
            <person name="Willems A."/>
        </authorList>
    </citation>
    <scope>NUCLEOTIDE SEQUENCE [LARGE SCALE GENOMIC DNA]</scope>
    <source>
        <strain evidence="3">LMG 31523</strain>
    </source>
</reference>
<evidence type="ECO:0000313" key="2">
    <source>
        <dbReference type="EMBL" id="MBR0668945.1"/>
    </source>
</evidence>
<feature type="region of interest" description="Disordered" evidence="1">
    <location>
        <begin position="86"/>
        <end position="109"/>
    </location>
</feature>
<dbReference type="Proteomes" id="UP001196870">
    <property type="component" value="Unassembled WGS sequence"/>
</dbReference>